<keyword evidence="2" id="KW-1185">Reference proteome</keyword>
<comment type="caution">
    <text evidence="1">The sequence shown here is derived from an EMBL/GenBank/DDBJ whole genome shotgun (WGS) entry which is preliminary data.</text>
</comment>
<proteinExistence type="predicted"/>
<gene>
    <name evidence="1" type="ORF">ABIC75_000130</name>
</gene>
<protein>
    <submittedName>
        <fullName evidence="1">Uncharacterized protein</fullName>
    </submittedName>
</protein>
<name>A0ABV2JNL4_9GAMM</name>
<dbReference type="EMBL" id="JBEPMU010000001">
    <property type="protein sequence ID" value="MET3650428.1"/>
    <property type="molecule type" value="Genomic_DNA"/>
</dbReference>
<organism evidence="1 2">
    <name type="scientific">Dyella japonica</name>
    <dbReference type="NCBI Taxonomy" id="231455"/>
    <lineage>
        <taxon>Bacteria</taxon>
        <taxon>Pseudomonadati</taxon>
        <taxon>Pseudomonadota</taxon>
        <taxon>Gammaproteobacteria</taxon>
        <taxon>Lysobacterales</taxon>
        <taxon>Rhodanobacteraceae</taxon>
        <taxon>Dyella</taxon>
    </lineage>
</organism>
<evidence type="ECO:0000313" key="2">
    <source>
        <dbReference type="Proteomes" id="UP001549184"/>
    </source>
</evidence>
<reference evidence="1 2" key="1">
    <citation type="submission" date="2024-06" db="EMBL/GenBank/DDBJ databases">
        <title>Sorghum-associated microbial communities from plants grown in Nebraska, USA.</title>
        <authorList>
            <person name="Schachtman D."/>
        </authorList>
    </citation>
    <scope>NUCLEOTIDE SEQUENCE [LARGE SCALE GENOMIC DNA]</scope>
    <source>
        <strain evidence="1 2">1073</strain>
    </source>
</reference>
<dbReference type="Proteomes" id="UP001549184">
    <property type="component" value="Unassembled WGS sequence"/>
</dbReference>
<sequence length="38" mass="4380">MRQARGWHPLVTGIPFRDARAPRNEREVSREAAHARAL</sequence>
<accession>A0ABV2JNL4</accession>
<evidence type="ECO:0000313" key="1">
    <source>
        <dbReference type="EMBL" id="MET3650428.1"/>
    </source>
</evidence>